<dbReference type="InterPro" id="IPR004089">
    <property type="entry name" value="MCPsignal_dom"/>
</dbReference>
<dbReference type="CDD" id="cd06225">
    <property type="entry name" value="HAMP"/>
    <property type="match status" value="1"/>
</dbReference>
<keyword evidence="12" id="KW-1185">Reference proteome</keyword>
<dbReference type="Proteomes" id="UP001157137">
    <property type="component" value="Unassembled WGS sequence"/>
</dbReference>
<evidence type="ECO:0000256" key="5">
    <source>
        <dbReference type="ARBA" id="ARBA00029447"/>
    </source>
</evidence>
<dbReference type="RefSeq" id="WP_074691440.1">
    <property type="nucleotide sequence ID" value="NZ_BSRA01000004.1"/>
</dbReference>
<feature type="transmembrane region" description="Helical" evidence="7">
    <location>
        <begin position="58"/>
        <end position="79"/>
    </location>
</feature>
<feature type="transmembrane region" description="Helical" evidence="7">
    <location>
        <begin position="27"/>
        <end position="46"/>
    </location>
</feature>
<reference evidence="12" key="1">
    <citation type="submission" date="2016-10" db="EMBL/GenBank/DDBJ databases">
        <authorList>
            <person name="Varghese N."/>
        </authorList>
    </citation>
    <scope>NUCLEOTIDE SEQUENCE [LARGE SCALE GENOMIC DNA]</scope>
    <source>
        <strain evidence="12">DSM 12489</strain>
    </source>
</reference>
<keyword evidence="7" id="KW-1133">Transmembrane helix</keyword>
<evidence type="ECO:0000313" key="12">
    <source>
        <dbReference type="Proteomes" id="UP000182589"/>
    </source>
</evidence>
<dbReference type="InterPro" id="IPR003660">
    <property type="entry name" value="HAMP_dom"/>
</dbReference>
<evidence type="ECO:0000256" key="1">
    <source>
        <dbReference type="ARBA" id="ARBA00004236"/>
    </source>
</evidence>
<evidence type="ECO:0000256" key="6">
    <source>
        <dbReference type="PROSITE-ProRule" id="PRU00284"/>
    </source>
</evidence>
<dbReference type="SMART" id="SM00283">
    <property type="entry name" value="MA"/>
    <property type="match status" value="1"/>
</dbReference>
<dbReference type="Proteomes" id="UP000182589">
    <property type="component" value="Unassembled WGS sequence"/>
</dbReference>
<accession>A0A1H2R1N6</accession>
<dbReference type="PANTHER" id="PTHR32089:SF112">
    <property type="entry name" value="LYSOZYME-LIKE PROTEIN-RELATED"/>
    <property type="match status" value="1"/>
</dbReference>
<feature type="domain" description="HAMP" evidence="9">
    <location>
        <begin position="84"/>
        <end position="133"/>
    </location>
</feature>
<dbReference type="GO" id="GO:0005886">
    <property type="term" value="C:plasma membrane"/>
    <property type="evidence" value="ECO:0007669"/>
    <property type="project" value="UniProtKB-SubCell"/>
</dbReference>
<dbReference type="EMBL" id="FNOJ01000002">
    <property type="protein sequence ID" value="SDW12589.1"/>
    <property type="molecule type" value="Genomic_DNA"/>
</dbReference>
<evidence type="ECO:0000313" key="10">
    <source>
        <dbReference type="EMBL" id="GLV13238.1"/>
    </source>
</evidence>
<keyword evidence="4 6" id="KW-0807">Transducer</keyword>
<dbReference type="EMBL" id="BSRA01000004">
    <property type="protein sequence ID" value="GLV13238.1"/>
    <property type="molecule type" value="Genomic_DNA"/>
</dbReference>
<evidence type="ECO:0000256" key="7">
    <source>
        <dbReference type="SAM" id="Phobius"/>
    </source>
</evidence>
<evidence type="ECO:0000256" key="2">
    <source>
        <dbReference type="ARBA" id="ARBA00022475"/>
    </source>
</evidence>
<dbReference type="SMART" id="SM00304">
    <property type="entry name" value="HAMP"/>
    <property type="match status" value="1"/>
</dbReference>
<reference evidence="11" key="2">
    <citation type="submission" date="2016-10" db="EMBL/GenBank/DDBJ databases">
        <authorList>
            <person name="de Groot N.N."/>
        </authorList>
    </citation>
    <scope>NUCLEOTIDE SEQUENCE [LARGE SCALE GENOMIC DNA]</scope>
    <source>
        <strain evidence="11">DSM 12489</strain>
    </source>
</reference>
<dbReference type="Gene3D" id="6.10.340.10">
    <property type="match status" value="1"/>
</dbReference>
<keyword evidence="3 7" id="KW-0472">Membrane</keyword>
<evidence type="ECO:0000259" key="9">
    <source>
        <dbReference type="PROSITE" id="PS50885"/>
    </source>
</evidence>
<reference evidence="10" key="3">
    <citation type="submission" date="2023-02" db="EMBL/GenBank/DDBJ databases">
        <title>Proposal of a novel subspecies: Alicyclobacillus hesperidum subspecies aegle.</title>
        <authorList>
            <person name="Goto K."/>
            <person name="Fujii T."/>
            <person name="Yasui K."/>
            <person name="Mochida K."/>
            <person name="Kato-Tanaka Y."/>
            <person name="Morohoshi S."/>
            <person name="An S.Y."/>
            <person name="Kasai H."/>
            <person name="Yokota A."/>
        </authorList>
    </citation>
    <scope>NUCLEOTIDE SEQUENCE</scope>
    <source>
        <strain evidence="10">DSM 12766</strain>
    </source>
</reference>
<keyword evidence="2" id="KW-1003">Cell membrane</keyword>
<protein>
    <submittedName>
        <fullName evidence="11">Methyl-accepting chemotaxis sensory transducer</fullName>
    </submittedName>
</protein>
<dbReference type="Pfam" id="PF00672">
    <property type="entry name" value="HAMP"/>
    <property type="match status" value="1"/>
</dbReference>
<dbReference type="PROSITE" id="PS50885">
    <property type="entry name" value="HAMP"/>
    <property type="match status" value="1"/>
</dbReference>
<dbReference type="Pfam" id="PF00015">
    <property type="entry name" value="MCPsignal"/>
    <property type="match status" value="1"/>
</dbReference>
<dbReference type="SUPFAM" id="SSF58104">
    <property type="entry name" value="Methyl-accepting chemotaxis protein (MCP) signaling domain"/>
    <property type="match status" value="1"/>
</dbReference>
<dbReference type="PROSITE" id="PS50111">
    <property type="entry name" value="CHEMOTAXIS_TRANSDUC_2"/>
    <property type="match status" value="1"/>
</dbReference>
<proteinExistence type="inferred from homology"/>
<name>A0A1H2R1N6_9BACL</name>
<comment type="subcellular location">
    <subcellularLocation>
        <location evidence="1">Cell membrane</location>
    </subcellularLocation>
</comment>
<dbReference type="AlphaFoldDB" id="A0A1H2R1N6"/>
<feature type="domain" description="Methyl-accepting transducer" evidence="8">
    <location>
        <begin position="152"/>
        <end position="388"/>
    </location>
</feature>
<dbReference type="Gene3D" id="1.10.287.950">
    <property type="entry name" value="Methyl-accepting chemotaxis protein"/>
    <property type="match status" value="1"/>
</dbReference>
<organism evidence="11 12">
    <name type="scientific">Alicyclobacillus hesperidum</name>
    <dbReference type="NCBI Taxonomy" id="89784"/>
    <lineage>
        <taxon>Bacteria</taxon>
        <taxon>Bacillati</taxon>
        <taxon>Bacillota</taxon>
        <taxon>Bacilli</taxon>
        <taxon>Bacillales</taxon>
        <taxon>Alicyclobacillaceae</taxon>
        <taxon>Alicyclobacillus</taxon>
    </lineage>
</organism>
<dbReference type="PANTHER" id="PTHR32089">
    <property type="entry name" value="METHYL-ACCEPTING CHEMOTAXIS PROTEIN MCPB"/>
    <property type="match status" value="1"/>
</dbReference>
<sequence>MDNDSVATADRKNAVNTLTSFSLRTKIILIVVLSLIVSAPIANELNRLVRRALPNTHYGVYINTAISIIVSALIITWLVQILAIRPLHGVITVLRDIAAGNLTARSGYRSRDEIGQLAHELNAMAEQLNRLVSGVGAAAEQLAAAAEELAASAEQTGKASEQIAVTVQEVSVGVGRQEERIERSTDVFTSIAQGITDIAKRFRAVSQSVAAATESATAGGSTVRAAMEQMASIQQSVAALAGVVQGLGERSAEIGAIVDVMTRIARQTHLLSLNAAIEAARAGESGRGFAVVADEVRKLAEQSADQATQIAELIESIQAETNAAVESMTASTQEVAAGMDMVRSTEVSFAEIEASVRAVTDHIGEVSGFMDRIANGTEQLQDGIVELTRVSSMTNAGMQTVAASTEEQLASMEEITASSSALTQMAERLQSLVGAFRYTAVDTEM</sequence>
<keyword evidence="7" id="KW-0812">Transmembrane</keyword>
<dbReference type="GO" id="GO:0007165">
    <property type="term" value="P:signal transduction"/>
    <property type="evidence" value="ECO:0007669"/>
    <property type="project" value="UniProtKB-KW"/>
</dbReference>
<evidence type="ECO:0000256" key="4">
    <source>
        <dbReference type="ARBA" id="ARBA00023224"/>
    </source>
</evidence>
<evidence type="ECO:0000313" key="11">
    <source>
        <dbReference type="EMBL" id="SDW12589.1"/>
    </source>
</evidence>
<evidence type="ECO:0000259" key="8">
    <source>
        <dbReference type="PROSITE" id="PS50111"/>
    </source>
</evidence>
<dbReference type="STRING" id="89784.SAMN04489725_102108"/>
<gene>
    <name evidence="10" type="ORF">Heshes_09220</name>
    <name evidence="11" type="ORF">SAMN04489725_102108</name>
</gene>
<evidence type="ECO:0000256" key="3">
    <source>
        <dbReference type="ARBA" id="ARBA00023136"/>
    </source>
</evidence>
<comment type="similarity">
    <text evidence="5">Belongs to the methyl-accepting chemotaxis (MCP) protein family.</text>
</comment>